<dbReference type="EMBL" id="JBAKAW010000009">
    <property type="protein sequence ID" value="MEL0655565.1"/>
    <property type="molecule type" value="Genomic_DNA"/>
</dbReference>
<reference evidence="2 3" key="1">
    <citation type="submission" date="2024-02" db="EMBL/GenBank/DDBJ databases">
        <title>Bacteria isolated from the canopy kelp, Nereocystis luetkeana.</title>
        <authorList>
            <person name="Pfister C.A."/>
            <person name="Younker I.T."/>
            <person name="Light S.H."/>
        </authorList>
    </citation>
    <scope>NUCLEOTIDE SEQUENCE [LARGE SCALE GENOMIC DNA]</scope>
    <source>
        <strain evidence="2 3">TI.1.03</strain>
    </source>
</reference>
<dbReference type="Proteomes" id="UP001371391">
    <property type="component" value="Unassembled WGS sequence"/>
</dbReference>
<dbReference type="SMART" id="SM00507">
    <property type="entry name" value="HNHc"/>
    <property type="match status" value="1"/>
</dbReference>
<dbReference type="RefSeq" id="WP_341602743.1">
    <property type="nucleotide sequence ID" value="NZ_JBAKAW010000009.1"/>
</dbReference>
<evidence type="ECO:0000313" key="2">
    <source>
        <dbReference type="EMBL" id="MEL0655565.1"/>
    </source>
</evidence>
<dbReference type="CDD" id="cd00085">
    <property type="entry name" value="HNHc"/>
    <property type="match status" value="1"/>
</dbReference>
<keyword evidence="2" id="KW-0255">Endonuclease</keyword>
<evidence type="ECO:0000313" key="3">
    <source>
        <dbReference type="Proteomes" id="UP001371391"/>
    </source>
</evidence>
<dbReference type="Gene3D" id="1.10.30.50">
    <property type="match status" value="1"/>
</dbReference>
<organism evidence="2 3">
    <name type="scientific">Pseudoalteromonas issachenkonii</name>
    <dbReference type="NCBI Taxonomy" id="152297"/>
    <lineage>
        <taxon>Bacteria</taxon>
        <taxon>Pseudomonadati</taxon>
        <taxon>Pseudomonadota</taxon>
        <taxon>Gammaproteobacteria</taxon>
        <taxon>Alteromonadales</taxon>
        <taxon>Pseudoalteromonadaceae</taxon>
        <taxon>Pseudoalteromonas</taxon>
    </lineage>
</organism>
<dbReference type="InterPro" id="IPR003615">
    <property type="entry name" value="HNH_nuc"/>
</dbReference>
<gene>
    <name evidence="2" type="ORF">V6257_11025</name>
</gene>
<dbReference type="NCBIfam" id="NF045808">
    <property type="entry name" value="PT-DNA_restrict"/>
    <property type="match status" value="1"/>
</dbReference>
<dbReference type="Pfam" id="PF13391">
    <property type="entry name" value="HNH_2"/>
    <property type="match status" value="1"/>
</dbReference>
<feature type="domain" description="HNH nuclease" evidence="1">
    <location>
        <begin position="169"/>
        <end position="226"/>
    </location>
</feature>
<proteinExistence type="predicted"/>
<dbReference type="Pfam" id="PF26340">
    <property type="entry name" value="DNA-SBD_ScoMcrA"/>
    <property type="match status" value="1"/>
</dbReference>
<dbReference type="GO" id="GO:0004519">
    <property type="term" value="F:endonuclease activity"/>
    <property type="evidence" value="ECO:0007669"/>
    <property type="project" value="UniProtKB-KW"/>
</dbReference>
<dbReference type="InterPro" id="IPR058813">
    <property type="entry name" value="DNA-SBD_ScoMcrA"/>
</dbReference>
<evidence type="ECO:0000259" key="1">
    <source>
        <dbReference type="SMART" id="SM00507"/>
    </source>
</evidence>
<keyword evidence="2" id="KW-0540">Nuclease</keyword>
<accession>A0ABU9H163</accession>
<dbReference type="InterPro" id="IPR011396">
    <property type="entry name" value="PT_DNA_restrict"/>
</dbReference>
<protein>
    <submittedName>
        <fullName evidence="2">HNH endonuclease</fullName>
    </submittedName>
</protein>
<name>A0ABU9H163_9GAMM</name>
<sequence>MTPNELRAAILNVKRWNRGDERAPNKPLMMAYALAKYIQGHGQMFSYEDEVDKDVRLLLKRFGPSRKAYHPEYPFWRLFNDGIWRLDNAEECIPRSSNTDAKKSELIKHQVTGGFSDEIYQLLQKDTQLAIELLEALLSESFPESIVSEITAQLGLEFTFKQVQKRDPNFRREVLNAYNGKCAICGFDARINDDLFALEAAHIKWKQFNGPCTVNNGLALCSIHHKALDKGAITITPEMRVKVSSAVNGGGMVQELIWNSDTKQIQLPRRKEYFPSEAHFEWHMLNVFKSVHKND</sequence>
<comment type="caution">
    <text evidence="2">The sequence shown here is derived from an EMBL/GenBank/DDBJ whole genome shotgun (WGS) entry which is preliminary data.</text>
</comment>
<keyword evidence="2" id="KW-0378">Hydrolase</keyword>
<dbReference type="PIRSF" id="PIRSF030850">
    <property type="entry name" value="UCP030850"/>
    <property type="match status" value="1"/>
</dbReference>
<keyword evidence="3" id="KW-1185">Reference proteome</keyword>